<accession>A0A9N9TB92</accession>
<dbReference type="OrthoDB" id="6819506at2759"/>
<keyword evidence="2" id="KW-1185">Reference proteome</keyword>
<dbReference type="EMBL" id="OU898282">
    <property type="protein sequence ID" value="CAG9838072.1"/>
    <property type="molecule type" value="Genomic_DNA"/>
</dbReference>
<protein>
    <submittedName>
        <fullName evidence="1">Uncharacterized protein</fullName>
    </submittedName>
</protein>
<dbReference type="AlphaFoldDB" id="A0A9N9TB92"/>
<dbReference type="Proteomes" id="UP001153709">
    <property type="component" value="Chromosome 7"/>
</dbReference>
<reference evidence="1" key="1">
    <citation type="submission" date="2022-01" db="EMBL/GenBank/DDBJ databases">
        <authorList>
            <person name="King R."/>
        </authorList>
    </citation>
    <scope>NUCLEOTIDE SEQUENCE</scope>
</reference>
<organism evidence="1 2">
    <name type="scientific">Diabrotica balteata</name>
    <name type="common">Banded cucumber beetle</name>
    <dbReference type="NCBI Taxonomy" id="107213"/>
    <lineage>
        <taxon>Eukaryota</taxon>
        <taxon>Metazoa</taxon>
        <taxon>Ecdysozoa</taxon>
        <taxon>Arthropoda</taxon>
        <taxon>Hexapoda</taxon>
        <taxon>Insecta</taxon>
        <taxon>Pterygota</taxon>
        <taxon>Neoptera</taxon>
        <taxon>Endopterygota</taxon>
        <taxon>Coleoptera</taxon>
        <taxon>Polyphaga</taxon>
        <taxon>Cucujiformia</taxon>
        <taxon>Chrysomeloidea</taxon>
        <taxon>Chrysomelidae</taxon>
        <taxon>Galerucinae</taxon>
        <taxon>Diabroticina</taxon>
        <taxon>Diabroticites</taxon>
        <taxon>Diabrotica</taxon>
    </lineage>
</organism>
<name>A0A9N9TB92_DIABA</name>
<gene>
    <name evidence="1" type="ORF">DIABBA_LOCUS11003</name>
</gene>
<proteinExistence type="predicted"/>
<sequence>MSVNLLLYVTPYENSKDEYNTKVMKSTGGSWSRRTSKDMSGIRRQRSLEWRERGYSSSEEEIPTRPVDSHVFASLLAQAQQEYSENSIALQEIKAVECDGTVVNTGIKGGVIRLLEEHLQKSLQWFVCLLHANELPIQHLSHHVNGNTFGPRDNENVSNDDNHTVYIETNIFPSDYSDDNPNYGS</sequence>
<evidence type="ECO:0000313" key="1">
    <source>
        <dbReference type="EMBL" id="CAG9838072.1"/>
    </source>
</evidence>
<evidence type="ECO:0000313" key="2">
    <source>
        <dbReference type="Proteomes" id="UP001153709"/>
    </source>
</evidence>